<evidence type="ECO:0000256" key="1">
    <source>
        <dbReference type="PROSITE-ProRule" id="PRU00176"/>
    </source>
</evidence>
<evidence type="ECO:0000259" key="2">
    <source>
        <dbReference type="PROSITE" id="PS50102"/>
    </source>
</evidence>
<keyword evidence="4" id="KW-1185">Reference proteome</keyword>
<dbReference type="SMR" id="A0A251R3W9"/>
<dbReference type="PANTHER" id="PTHR32343:SF44">
    <property type="entry name" value="PROTEIN VIP1-LIKE"/>
    <property type="match status" value="1"/>
</dbReference>
<accession>A0A251R3W9</accession>
<dbReference type="PROSITE" id="PS50102">
    <property type="entry name" value="RRM"/>
    <property type="match status" value="1"/>
</dbReference>
<reference evidence="3 4" key="1">
    <citation type="journal article" date="2013" name="Nat. Genet.">
        <title>The high-quality draft genome of peach (Prunus persica) identifies unique patterns of genetic diversity, domestication and genome evolution.</title>
        <authorList>
            <consortium name="International Peach Genome Initiative"/>
            <person name="Verde I."/>
            <person name="Abbott A.G."/>
            <person name="Scalabrin S."/>
            <person name="Jung S."/>
            <person name="Shu S."/>
            <person name="Marroni F."/>
            <person name="Zhebentyayeva T."/>
            <person name="Dettori M.T."/>
            <person name="Grimwood J."/>
            <person name="Cattonaro F."/>
            <person name="Zuccolo A."/>
            <person name="Rossini L."/>
            <person name="Jenkins J."/>
            <person name="Vendramin E."/>
            <person name="Meisel L.A."/>
            <person name="Decroocq V."/>
            <person name="Sosinski B."/>
            <person name="Prochnik S."/>
            <person name="Mitros T."/>
            <person name="Policriti A."/>
            <person name="Cipriani G."/>
            <person name="Dondini L."/>
            <person name="Ficklin S."/>
            <person name="Goodstein D.M."/>
            <person name="Xuan P."/>
            <person name="Del Fabbro C."/>
            <person name="Aramini V."/>
            <person name="Copetti D."/>
            <person name="Gonzalez S."/>
            <person name="Horner D.S."/>
            <person name="Falchi R."/>
            <person name="Lucas S."/>
            <person name="Mica E."/>
            <person name="Maldonado J."/>
            <person name="Lazzari B."/>
            <person name="Bielenberg D."/>
            <person name="Pirona R."/>
            <person name="Miculan M."/>
            <person name="Barakat A."/>
            <person name="Testolin R."/>
            <person name="Stella A."/>
            <person name="Tartarini S."/>
            <person name="Tonutti P."/>
            <person name="Arus P."/>
            <person name="Orellana A."/>
            <person name="Wells C."/>
            <person name="Main D."/>
            <person name="Vizzotto G."/>
            <person name="Silva H."/>
            <person name="Salamini F."/>
            <person name="Schmutz J."/>
            <person name="Morgante M."/>
            <person name="Rokhsar D.S."/>
        </authorList>
    </citation>
    <scope>NUCLEOTIDE SEQUENCE [LARGE SCALE GENOMIC DNA]</scope>
    <source>
        <strain evidence="4">cv. Nemared</strain>
    </source>
</reference>
<dbReference type="InterPro" id="IPR012677">
    <property type="entry name" value="Nucleotide-bd_a/b_plait_sf"/>
</dbReference>
<dbReference type="Pfam" id="PF00076">
    <property type="entry name" value="RRM_1"/>
    <property type="match status" value="1"/>
</dbReference>
<proteinExistence type="predicted"/>
<dbReference type="Gene3D" id="3.30.70.330">
    <property type="match status" value="1"/>
</dbReference>
<dbReference type="EMBL" id="CM007651">
    <property type="protein sequence ID" value="ONI29735.1"/>
    <property type="molecule type" value="Genomic_DNA"/>
</dbReference>
<organism evidence="3 4">
    <name type="scientific">Prunus persica</name>
    <name type="common">Peach</name>
    <name type="synonym">Amygdalus persica</name>
    <dbReference type="NCBI Taxonomy" id="3760"/>
    <lineage>
        <taxon>Eukaryota</taxon>
        <taxon>Viridiplantae</taxon>
        <taxon>Streptophyta</taxon>
        <taxon>Embryophyta</taxon>
        <taxon>Tracheophyta</taxon>
        <taxon>Spermatophyta</taxon>
        <taxon>Magnoliopsida</taxon>
        <taxon>eudicotyledons</taxon>
        <taxon>Gunneridae</taxon>
        <taxon>Pentapetalae</taxon>
        <taxon>rosids</taxon>
        <taxon>fabids</taxon>
        <taxon>Rosales</taxon>
        <taxon>Rosaceae</taxon>
        <taxon>Amygdaloideae</taxon>
        <taxon>Amygdaleae</taxon>
        <taxon>Prunus</taxon>
    </lineage>
</organism>
<dbReference type="SMART" id="SM00360">
    <property type="entry name" value="RRM"/>
    <property type="match status" value="1"/>
</dbReference>
<dbReference type="OrthoDB" id="7763451at2759"/>
<sequence length="184" mass="20013">MGAGDSMTVQVLNLSPRTTLAELNTFFSYCGTVRQIQLLRVEDQLPYALVTFGQPYAFQTALLLNNAIFEGQPICILPACATKIPIVSDGDIDHTQAKSQGVIPEANMLRKKQGRSREVEAVGESRVLMGQTRSAIYVVEQAAGRRMGTAIMNNNYISTGAARFSDVLDKASRSASELGIRRKG</sequence>
<dbReference type="Gramene" id="ONI29735">
    <property type="protein sequence ID" value="ONI29735"/>
    <property type="gene ID" value="PRUPE_1G211900"/>
</dbReference>
<dbReference type="PANTHER" id="PTHR32343">
    <property type="entry name" value="SERINE/ARGININE-RICH SPLICING FACTOR"/>
    <property type="match status" value="1"/>
</dbReference>
<dbReference type="Proteomes" id="UP000006882">
    <property type="component" value="Chromosome G1"/>
</dbReference>
<protein>
    <recommendedName>
        <fullName evidence="2">RRM domain-containing protein</fullName>
    </recommendedName>
</protein>
<dbReference type="GO" id="GO:0003723">
    <property type="term" value="F:RNA binding"/>
    <property type="evidence" value="ECO:0007669"/>
    <property type="project" value="UniProtKB-UniRule"/>
</dbReference>
<name>A0A251R3W9_PRUPE</name>
<evidence type="ECO:0000313" key="4">
    <source>
        <dbReference type="Proteomes" id="UP000006882"/>
    </source>
</evidence>
<dbReference type="SUPFAM" id="SSF54928">
    <property type="entry name" value="RNA-binding domain, RBD"/>
    <property type="match status" value="1"/>
</dbReference>
<keyword evidence="1" id="KW-0694">RNA-binding</keyword>
<gene>
    <name evidence="3" type="ORF">PRUPE_1G211900</name>
</gene>
<feature type="domain" description="RRM" evidence="2">
    <location>
        <begin position="7"/>
        <end position="81"/>
    </location>
</feature>
<dbReference type="AlphaFoldDB" id="A0A251R3W9"/>
<dbReference type="InterPro" id="IPR035979">
    <property type="entry name" value="RBD_domain_sf"/>
</dbReference>
<dbReference type="InterPro" id="IPR000504">
    <property type="entry name" value="RRM_dom"/>
</dbReference>
<evidence type="ECO:0000313" key="3">
    <source>
        <dbReference type="EMBL" id="ONI29735.1"/>
    </source>
</evidence>